<keyword evidence="4" id="KW-0092">Biotin</keyword>
<evidence type="ECO:0000313" key="9">
    <source>
        <dbReference type="EMBL" id="UJO21464.1"/>
    </source>
</evidence>
<dbReference type="InterPro" id="IPR005481">
    <property type="entry name" value="BC-like_N"/>
</dbReference>
<feature type="compositionally biased region" description="Low complexity" evidence="6">
    <location>
        <begin position="615"/>
        <end position="634"/>
    </location>
</feature>
<feature type="region of interest" description="Disordered" evidence="6">
    <location>
        <begin position="1412"/>
        <end position="1433"/>
    </location>
</feature>
<feature type="region of interest" description="Disordered" evidence="6">
    <location>
        <begin position="519"/>
        <end position="546"/>
    </location>
</feature>
<name>A0A9Q8PF57_PASFU</name>
<feature type="compositionally biased region" description="Basic and acidic residues" evidence="6">
    <location>
        <begin position="10"/>
        <end position="23"/>
    </location>
</feature>
<dbReference type="Proteomes" id="UP000756132">
    <property type="component" value="Chromosome 9"/>
</dbReference>
<dbReference type="PANTHER" id="PTHR45007">
    <property type="entry name" value="CARBOXYLASE, PUTATIVE (AFU_ORTHOLOGUE AFUA_5G07570)-RELATED"/>
    <property type="match status" value="1"/>
</dbReference>
<feature type="compositionally biased region" description="Low complexity" evidence="6">
    <location>
        <begin position="199"/>
        <end position="220"/>
    </location>
</feature>
<dbReference type="GO" id="GO:0005524">
    <property type="term" value="F:ATP binding"/>
    <property type="evidence" value="ECO:0007669"/>
    <property type="project" value="UniProtKB-UniRule"/>
</dbReference>
<dbReference type="Gene3D" id="3.30.470.20">
    <property type="entry name" value="ATP-grasp fold, B domain"/>
    <property type="match status" value="1"/>
</dbReference>
<feature type="compositionally biased region" description="Low complexity" evidence="6">
    <location>
        <begin position="649"/>
        <end position="664"/>
    </location>
</feature>
<feature type="compositionally biased region" description="Basic and acidic residues" evidence="6">
    <location>
        <begin position="83"/>
        <end position="141"/>
    </location>
</feature>
<dbReference type="InterPro" id="IPR016185">
    <property type="entry name" value="PreATP-grasp_dom_sf"/>
</dbReference>
<feature type="compositionally biased region" description="Low complexity" evidence="6">
    <location>
        <begin position="370"/>
        <end position="389"/>
    </location>
</feature>
<keyword evidence="2 5" id="KW-0547">Nucleotide-binding</keyword>
<dbReference type="PROSITE" id="PS00867">
    <property type="entry name" value="CPSASE_2"/>
    <property type="match status" value="1"/>
</dbReference>
<feature type="compositionally biased region" description="Low complexity" evidence="6">
    <location>
        <begin position="1412"/>
        <end position="1421"/>
    </location>
</feature>
<dbReference type="Pfam" id="PF02786">
    <property type="entry name" value="CPSase_L_D2"/>
    <property type="match status" value="1"/>
</dbReference>
<feature type="region of interest" description="Disordered" evidence="6">
    <location>
        <begin position="1"/>
        <end position="141"/>
    </location>
</feature>
<dbReference type="InterPro" id="IPR005482">
    <property type="entry name" value="Biotin_COase_C"/>
</dbReference>
<feature type="domain" description="ATP-grasp" evidence="7">
    <location>
        <begin position="975"/>
        <end position="1170"/>
    </location>
</feature>
<keyword evidence="3 5" id="KW-0067">ATP-binding</keyword>
<feature type="compositionally biased region" description="Basic and acidic residues" evidence="6">
    <location>
        <begin position="561"/>
        <end position="580"/>
    </location>
</feature>
<dbReference type="PROSITE" id="PS50975">
    <property type="entry name" value="ATP_GRASP"/>
    <property type="match status" value="1"/>
</dbReference>
<dbReference type="InterPro" id="IPR005479">
    <property type="entry name" value="CPAse_ATP-bd"/>
</dbReference>
<evidence type="ECO:0000313" key="10">
    <source>
        <dbReference type="Proteomes" id="UP000756132"/>
    </source>
</evidence>
<organism evidence="9 10">
    <name type="scientific">Passalora fulva</name>
    <name type="common">Tomato leaf mold</name>
    <name type="synonym">Cladosporium fulvum</name>
    <dbReference type="NCBI Taxonomy" id="5499"/>
    <lineage>
        <taxon>Eukaryota</taxon>
        <taxon>Fungi</taxon>
        <taxon>Dikarya</taxon>
        <taxon>Ascomycota</taxon>
        <taxon>Pezizomycotina</taxon>
        <taxon>Dothideomycetes</taxon>
        <taxon>Dothideomycetidae</taxon>
        <taxon>Mycosphaerellales</taxon>
        <taxon>Mycosphaerellaceae</taxon>
        <taxon>Fulvia</taxon>
    </lineage>
</organism>
<proteinExistence type="predicted"/>
<feature type="compositionally biased region" description="Low complexity" evidence="6">
    <location>
        <begin position="1326"/>
        <end position="1345"/>
    </location>
</feature>
<feature type="region of interest" description="Disordered" evidence="6">
    <location>
        <begin position="1321"/>
        <end position="1345"/>
    </location>
</feature>
<feature type="compositionally biased region" description="Basic and acidic residues" evidence="6">
    <location>
        <begin position="742"/>
        <end position="755"/>
    </location>
</feature>
<keyword evidence="1" id="KW-0436">Ligase</keyword>
<feature type="compositionally biased region" description="Basic and acidic residues" evidence="6">
    <location>
        <begin position="489"/>
        <end position="503"/>
    </location>
</feature>
<evidence type="ECO:0000259" key="7">
    <source>
        <dbReference type="PROSITE" id="PS50975"/>
    </source>
</evidence>
<dbReference type="PANTHER" id="PTHR45007:SF1">
    <property type="entry name" value="CARBOXYLASE, PUTATIVE (AFU_ORTHOLOGUE AFUA_5G07570)-RELATED"/>
    <property type="match status" value="1"/>
</dbReference>
<feature type="compositionally biased region" description="Basic residues" evidence="6">
    <location>
        <begin position="792"/>
        <end position="801"/>
    </location>
</feature>
<feature type="compositionally biased region" description="Basic and acidic residues" evidence="6">
    <location>
        <begin position="707"/>
        <end position="719"/>
    </location>
</feature>
<feature type="compositionally biased region" description="Basic and acidic residues" evidence="6">
    <location>
        <begin position="802"/>
        <end position="827"/>
    </location>
</feature>
<evidence type="ECO:0000256" key="1">
    <source>
        <dbReference type="ARBA" id="ARBA00022598"/>
    </source>
</evidence>
<accession>A0A9Q8PF57</accession>
<dbReference type="EMBL" id="CP090171">
    <property type="protein sequence ID" value="UJO21464.1"/>
    <property type="molecule type" value="Genomic_DNA"/>
</dbReference>
<keyword evidence="9" id="KW-0670">Pyruvate</keyword>
<feature type="compositionally biased region" description="Basic residues" evidence="6">
    <location>
        <begin position="527"/>
        <end position="539"/>
    </location>
</feature>
<sequence>MTSVRGSRTVYREREDDYEEAPRRTYTTVKRYQVPESIARSTYKDEHDETDTKKIIIKRERRDDPPASSRHSHSHHDDDEDVEWKFSKRTYERSEAPKHEHKHEHDDVDIRYTRTERSADPPRRDISYRVVERESDYDRPRARSEFKVIERDTEVVRAPSPPSPERVREFRFERERSFSPQRERPYDVERYSKSTEYFAQPQPQPIIIRQDAPAPQAPIIIREERREPQKIIIRREEPQYEFIERREVTEERDESKSLVKKEEPPPPAPIPEPEKKPEEDYFYERRVVERRRRSDSYDRKTEIRPRDSASNYSSDGSYEYVRRERRVDGEEEDTHHKRNLAGGAIAGIGAAEIIRHHRKRRGEEVGGRGRSAIGGAAVGALGAEALSRVRSMRSLRGSRSRSRSRSRSGERPRRRRHHHRSRSRDDDKQSFTKAQQLGGLAAVAAVGALAGYALKNRGNKETVVVHDGRHGRRSRSRRRRGSVDTYLSDDPRGGPSEHRDPDHRNRRIAQAGLASAAAAGILERVRSKSRGGNRSKSRVRQGVPIAAAGLGGAALAGLYEKNKANKEAKKDAIIEDEIGRGRRRHSRSRSRSRGYYDDGYGQEPYSPPGNDHYIQGNQQNAAYGQQQSYPSSNYFPPPPTGDQAYGEHAYAQQPQQTYPAYNPADYANQPPQQHPYENTRGAYGDSDANLGQTYPGDTYAGDARYGGQDHDRGRGRPDPENVSAPNSSERESQEADGIATPTDRRRSTSRVKFDLESNITHSPDASRRKEDAKRGDPSEKRHSDTETSDDRKHRRRKHKGKERGEATREDPDMTRIPHEQRRARDDRDNDSDTTVDLPPRFDERGNRKPGEDDLAAKINDLLSDANNSDRGEIAARIFQSARELDLETYSLYTKHDVSHIYNSHHAIRLNSPSDYMSIEALLDIAKKHQIDAIHPGYGFLSESPELAARMAEIDVMVIGPGAEILERTGDKLRARQLAEECDVPVLPALTTPTGSVDEVRRFAETNGVPIMVKAVDGGGGRGIRLVRRMEDLESLCRRAIEESPSRQVFAERAVVEGFRHVEVQILGDGKGGVRHLWERECSIQRRYQKIVEVSPSMVSDRELVGRVIGSAVAMARKVRCASLGTFEFLVNPECGEFFFLEVNPRLQVEHTITESICSTDIVKAQLRLAMGATFEQAGLEGLGEDPLVPPKPRSIQLRLTAEDPEKGYSLSIGKIQSFHFPSGVGTRVDTALVPGAPAIVTSDFDSVIAKIIVTARTWQDAVSKARRALDDTRVTGIQTNLALLRAIVSHPDFEAGRYDTQWLESKHEELLALSRKLQGSKDPFHGQVQQQSSNSSQAIASSSGGASMFKKDDAWTIDLKPQSTASHDTQPHHLHLTKILKNDFPDSFSADILYTQPGQKLTPLTISLNSTSASGSALSSSHPMGSKSDPNHVIMPLSGKLVEVTIDA</sequence>
<evidence type="ECO:0000256" key="2">
    <source>
        <dbReference type="ARBA" id="ARBA00022741"/>
    </source>
</evidence>
<keyword evidence="10" id="KW-1185">Reference proteome</keyword>
<dbReference type="Pfam" id="PF02785">
    <property type="entry name" value="Biotin_carb_C"/>
    <property type="match status" value="1"/>
</dbReference>
<dbReference type="GO" id="GO:0016874">
    <property type="term" value="F:ligase activity"/>
    <property type="evidence" value="ECO:0007669"/>
    <property type="project" value="UniProtKB-KW"/>
</dbReference>
<evidence type="ECO:0000256" key="4">
    <source>
        <dbReference type="ARBA" id="ARBA00023267"/>
    </source>
</evidence>
<dbReference type="InterPro" id="IPR011761">
    <property type="entry name" value="ATP-grasp"/>
</dbReference>
<dbReference type="InterPro" id="IPR011054">
    <property type="entry name" value="Rudment_hybrid_motif"/>
</dbReference>
<feature type="compositionally biased region" description="Basic residues" evidence="6">
    <location>
        <begin position="390"/>
        <end position="422"/>
    </location>
</feature>
<feature type="domain" description="Biotin carboxylation" evidence="8">
    <location>
        <begin position="861"/>
        <end position="1308"/>
    </location>
</feature>
<feature type="compositionally biased region" description="Basic residues" evidence="6">
    <location>
        <begin position="469"/>
        <end position="480"/>
    </location>
</feature>
<dbReference type="SUPFAM" id="SSF51246">
    <property type="entry name" value="Rudiment single hybrid motif"/>
    <property type="match status" value="1"/>
</dbReference>
<feature type="compositionally biased region" description="Basic and acidic residues" evidence="6">
    <location>
        <begin position="272"/>
        <end position="307"/>
    </location>
</feature>
<reference evidence="9" key="2">
    <citation type="journal article" date="2022" name="Microb. Genom.">
        <title>A chromosome-scale genome assembly of the tomato pathogen Cladosporium fulvum reveals a compartmentalized genome architecture and the presence of a dispensable chromosome.</title>
        <authorList>
            <person name="Zaccaron A.Z."/>
            <person name="Chen L.H."/>
            <person name="Samaras A."/>
            <person name="Stergiopoulos I."/>
        </authorList>
    </citation>
    <scope>NUCLEOTIDE SEQUENCE</scope>
    <source>
        <strain evidence="9">Race5_Kim</strain>
    </source>
</reference>
<feature type="compositionally biased region" description="Basic and acidic residues" evidence="6">
    <location>
        <begin position="839"/>
        <end position="853"/>
    </location>
</feature>
<evidence type="ECO:0000256" key="3">
    <source>
        <dbReference type="ARBA" id="ARBA00022840"/>
    </source>
</evidence>
<dbReference type="KEGG" id="ffu:CLAFUR5_09324"/>
<feature type="compositionally biased region" description="Basic and acidic residues" evidence="6">
    <location>
        <begin position="764"/>
        <end position="791"/>
    </location>
</feature>
<dbReference type="OrthoDB" id="196847at2759"/>
<dbReference type="GeneID" id="71989202"/>
<feature type="compositionally biased region" description="Basic residues" evidence="6">
    <location>
        <begin position="581"/>
        <end position="592"/>
    </location>
</feature>
<dbReference type="Pfam" id="PF12868">
    <property type="entry name" value="DUF3824"/>
    <property type="match status" value="1"/>
</dbReference>
<feature type="compositionally biased region" description="Basic and acidic residues" evidence="6">
    <location>
        <begin position="42"/>
        <end position="65"/>
    </location>
</feature>
<dbReference type="SUPFAM" id="SSF56059">
    <property type="entry name" value="Glutathione synthetase ATP-binding domain-like"/>
    <property type="match status" value="1"/>
</dbReference>
<feature type="compositionally biased region" description="Basic and acidic residues" evidence="6">
    <location>
        <begin position="165"/>
        <end position="193"/>
    </location>
</feature>
<feature type="region of interest" description="Disordered" evidence="6">
    <location>
        <begin position="154"/>
        <end position="343"/>
    </location>
</feature>
<dbReference type="Pfam" id="PF00289">
    <property type="entry name" value="Biotin_carb_N"/>
    <property type="match status" value="1"/>
</dbReference>
<reference evidence="9" key="1">
    <citation type="submission" date="2021-12" db="EMBL/GenBank/DDBJ databases">
        <authorList>
            <person name="Zaccaron A."/>
            <person name="Stergiopoulos I."/>
        </authorList>
    </citation>
    <scope>NUCLEOTIDE SEQUENCE</scope>
    <source>
        <strain evidence="9">Race5_Kim</strain>
    </source>
</reference>
<dbReference type="InterPro" id="IPR024436">
    <property type="entry name" value="DUF3824"/>
</dbReference>
<feature type="compositionally biased region" description="Basic and acidic residues" evidence="6">
    <location>
        <begin position="221"/>
        <end position="264"/>
    </location>
</feature>
<feature type="region of interest" description="Disordered" evidence="6">
    <location>
        <begin position="357"/>
        <end position="433"/>
    </location>
</feature>
<dbReference type="PROSITE" id="PS50979">
    <property type="entry name" value="BC"/>
    <property type="match status" value="1"/>
</dbReference>
<feature type="region of interest" description="Disordered" evidence="6">
    <location>
        <begin position="463"/>
        <end position="507"/>
    </location>
</feature>
<evidence type="ECO:0000259" key="8">
    <source>
        <dbReference type="PROSITE" id="PS50979"/>
    </source>
</evidence>
<gene>
    <name evidence="9" type="ORF">CLAFUR5_09324</name>
</gene>
<dbReference type="InterPro" id="IPR011764">
    <property type="entry name" value="Biotin_carboxylation_dom"/>
</dbReference>
<dbReference type="SMART" id="SM00878">
    <property type="entry name" value="Biotin_carb_C"/>
    <property type="match status" value="1"/>
</dbReference>
<feature type="region of interest" description="Disordered" evidence="6">
    <location>
        <begin position="561"/>
        <end position="853"/>
    </location>
</feature>
<evidence type="ECO:0000256" key="5">
    <source>
        <dbReference type="PROSITE-ProRule" id="PRU00409"/>
    </source>
</evidence>
<dbReference type="SUPFAM" id="SSF52440">
    <property type="entry name" value="PreATP-grasp domain"/>
    <property type="match status" value="1"/>
</dbReference>
<evidence type="ECO:0000256" key="6">
    <source>
        <dbReference type="SAM" id="MobiDB-lite"/>
    </source>
</evidence>
<protein>
    <submittedName>
        <fullName evidence="9">Pyruvate carboxylase</fullName>
    </submittedName>
</protein>
<dbReference type="RefSeq" id="XP_047765830.1">
    <property type="nucleotide sequence ID" value="XM_047908472.1"/>
</dbReference>
<dbReference type="GO" id="GO:0046872">
    <property type="term" value="F:metal ion binding"/>
    <property type="evidence" value="ECO:0007669"/>
    <property type="project" value="InterPro"/>
</dbReference>